<dbReference type="AlphaFoldDB" id="A0A2T4UTE6"/>
<dbReference type="InterPro" id="IPR050491">
    <property type="entry name" value="AmpC-like"/>
</dbReference>
<dbReference type="Gene3D" id="3.40.710.10">
    <property type="entry name" value="DD-peptidase/beta-lactamase superfamily"/>
    <property type="match status" value="1"/>
</dbReference>
<name>A0A2T4UTE6_9MICO</name>
<dbReference type="PANTHER" id="PTHR46825:SF7">
    <property type="entry name" value="D-ALANYL-D-ALANINE CARBOXYPEPTIDASE"/>
    <property type="match status" value="1"/>
</dbReference>
<accession>A0A2T4UTE6</accession>
<sequence length="424" mass="42864">MFRGEPKVMVVRRKRRRVAALAVPALVLALVGCTQGAASVVPEAPPGPVSDDLAIALSGLVDEARGAAGATGAVAGVWSPWAGGWETALGVVGDADPTPLTTDAHVRLGTGGTEAMTCDVVVALAEEGRLDLDADISESLGSLPGIEGTTLRQLCAHTSGLADFRAALWPTVLQNPVREWPTMELISAAQVRAPVAPPGAAWSDSATGPLLAGLAASEATGRSVADLYREYVVPRYGLRSTVLPSARTLDLPTPAPRGYAAGLDLRTGAVQCEVRRDVGSASPSALGAAGGVVTDLEDLRRLASGLAASPSGDAVWSDPVPQGQGRAEWLLAGLGGHEAGPLRGFSGVAPGFVTAAYSDPVSGLTVAVSFNSSTAGADFAGNVARAMAAVAVEQGAASGAADLPVLPWTAEGERVAALTVHQRC</sequence>
<keyword evidence="1" id="KW-0732">Signal</keyword>
<protein>
    <recommendedName>
        <fullName evidence="2">Beta-lactamase-related domain-containing protein</fullName>
    </recommendedName>
</protein>
<feature type="domain" description="Beta-lactamase-related" evidence="2">
    <location>
        <begin position="68"/>
        <end position="383"/>
    </location>
</feature>
<comment type="caution">
    <text evidence="3">The sequence shown here is derived from an EMBL/GenBank/DDBJ whole genome shotgun (WGS) entry which is preliminary data.</text>
</comment>
<dbReference type="RefSeq" id="WP_107574454.1">
    <property type="nucleotide sequence ID" value="NZ_PZPL01000001.1"/>
</dbReference>
<organism evidence="3 4">
    <name type="scientific">Rathayibacter caricis DSM 15933</name>
    <dbReference type="NCBI Taxonomy" id="1328867"/>
    <lineage>
        <taxon>Bacteria</taxon>
        <taxon>Bacillati</taxon>
        <taxon>Actinomycetota</taxon>
        <taxon>Actinomycetes</taxon>
        <taxon>Micrococcales</taxon>
        <taxon>Microbacteriaceae</taxon>
        <taxon>Rathayibacter</taxon>
    </lineage>
</organism>
<reference evidence="3 4" key="1">
    <citation type="submission" date="2018-03" db="EMBL/GenBank/DDBJ databases">
        <title>Bacteriophage NCPPB3778 and a type I-E CRISPR drive the evolution of the US Biological Select Agent, Rathayibacter toxicus.</title>
        <authorList>
            <person name="Davis E.W.II."/>
            <person name="Tabima J.F."/>
            <person name="Weisberg A.J."/>
            <person name="Dantas Lopes L."/>
            <person name="Wiseman M.S."/>
            <person name="Wiseman M.S."/>
            <person name="Pupko T."/>
            <person name="Belcher M.S."/>
            <person name="Sechler A.J."/>
            <person name="Tancos M.A."/>
            <person name="Schroeder B.K."/>
            <person name="Murray T.D."/>
            <person name="Luster D.G."/>
            <person name="Schneider W.L."/>
            <person name="Rogers E."/>
            <person name="Andreote F.D."/>
            <person name="Grunwald N.J."/>
            <person name="Putnam M.L."/>
            <person name="Chang J.H."/>
        </authorList>
    </citation>
    <scope>NUCLEOTIDE SEQUENCE [LARGE SCALE GENOMIC DNA]</scope>
    <source>
        <strain evidence="3 4">DSM 15933</strain>
    </source>
</reference>
<feature type="signal peptide" evidence="1">
    <location>
        <begin position="1"/>
        <end position="36"/>
    </location>
</feature>
<evidence type="ECO:0000259" key="2">
    <source>
        <dbReference type="Pfam" id="PF00144"/>
    </source>
</evidence>
<dbReference type="PANTHER" id="PTHR46825">
    <property type="entry name" value="D-ALANYL-D-ALANINE-CARBOXYPEPTIDASE/ENDOPEPTIDASE AMPH"/>
    <property type="match status" value="1"/>
</dbReference>
<feature type="chain" id="PRO_5039442182" description="Beta-lactamase-related domain-containing protein" evidence="1">
    <location>
        <begin position="37"/>
        <end position="424"/>
    </location>
</feature>
<dbReference type="InterPro" id="IPR012338">
    <property type="entry name" value="Beta-lactam/transpept-like"/>
</dbReference>
<evidence type="ECO:0000313" key="3">
    <source>
        <dbReference type="EMBL" id="PTL72812.1"/>
    </source>
</evidence>
<dbReference type="Proteomes" id="UP000241085">
    <property type="component" value="Unassembled WGS sequence"/>
</dbReference>
<dbReference type="Pfam" id="PF00144">
    <property type="entry name" value="Beta-lactamase"/>
    <property type="match status" value="1"/>
</dbReference>
<dbReference type="EMBL" id="PZPL01000001">
    <property type="protein sequence ID" value="PTL72812.1"/>
    <property type="molecule type" value="Genomic_DNA"/>
</dbReference>
<dbReference type="SUPFAM" id="SSF56601">
    <property type="entry name" value="beta-lactamase/transpeptidase-like"/>
    <property type="match status" value="1"/>
</dbReference>
<dbReference type="PROSITE" id="PS51257">
    <property type="entry name" value="PROKAR_LIPOPROTEIN"/>
    <property type="match status" value="1"/>
</dbReference>
<evidence type="ECO:0000313" key="4">
    <source>
        <dbReference type="Proteomes" id="UP000241085"/>
    </source>
</evidence>
<gene>
    <name evidence="3" type="ORF">C1I63_08090</name>
</gene>
<proteinExistence type="predicted"/>
<evidence type="ECO:0000256" key="1">
    <source>
        <dbReference type="SAM" id="SignalP"/>
    </source>
</evidence>
<keyword evidence="4" id="KW-1185">Reference proteome</keyword>
<dbReference type="InterPro" id="IPR001466">
    <property type="entry name" value="Beta-lactam-related"/>
</dbReference>